<dbReference type="PROSITE" id="PS00894">
    <property type="entry name" value="HTH_DEOR_1"/>
    <property type="match status" value="1"/>
</dbReference>
<dbReference type="EMBL" id="JAKNCJ010000002">
    <property type="protein sequence ID" value="MCL6422683.1"/>
    <property type="molecule type" value="Genomic_DNA"/>
</dbReference>
<keyword evidence="4 8" id="KW-0238">DNA-binding</keyword>
<dbReference type="InterPro" id="IPR001034">
    <property type="entry name" value="DeoR_HTH"/>
</dbReference>
<dbReference type="GO" id="GO:0003677">
    <property type="term" value="F:DNA binding"/>
    <property type="evidence" value="ECO:0007669"/>
    <property type="project" value="UniProtKB-KW"/>
</dbReference>
<evidence type="ECO:0000256" key="1">
    <source>
        <dbReference type="ARBA" id="ARBA00021390"/>
    </source>
</evidence>
<keyword evidence="3" id="KW-0805">Transcription regulation</keyword>
<dbReference type="SUPFAM" id="SSF100950">
    <property type="entry name" value="NagB/RpiA/CoA transferase-like"/>
    <property type="match status" value="1"/>
</dbReference>
<evidence type="ECO:0000256" key="5">
    <source>
        <dbReference type="ARBA" id="ARBA00023163"/>
    </source>
</evidence>
<protein>
    <recommendedName>
        <fullName evidence="1">Lactose phosphotransferase system repressor</fullName>
    </recommendedName>
</protein>
<evidence type="ECO:0000256" key="3">
    <source>
        <dbReference type="ARBA" id="ARBA00023015"/>
    </source>
</evidence>
<dbReference type="Proteomes" id="UP001203761">
    <property type="component" value="Unassembled WGS sequence"/>
</dbReference>
<dbReference type="InterPro" id="IPR050313">
    <property type="entry name" value="Carb_Metab_HTH_regulators"/>
</dbReference>
<organism evidence="8 9">
    <name type="scientific">Brachybacterium equifaecis</name>
    <dbReference type="NCBI Taxonomy" id="2910770"/>
    <lineage>
        <taxon>Bacteria</taxon>
        <taxon>Bacillati</taxon>
        <taxon>Actinomycetota</taxon>
        <taxon>Actinomycetes</taxon>
        <taxon>Micrococcales</taxon>
        <taxon>Dermabacteraceae</taxon>
        <taxon>Brachybacterium</taxon>
    </lineage>
</organism>
<evidence type="ECO:0000313" key="8">
    <source>
        <dbReference type="EMBL" id="MCL6422683.1"/>
    </source>
</evidence>
<evidence type="ECO:0000256" key="6">
    <source>
        <dbReference type="ARBA" id="ARBA00024937"/>
    </source>
</evidence>
<name>A0ABT0QYE3_9MICO</name>
<feature type="domain" description="HTH deoR-type" evidence="7">
    <location>
        <begin position="3"/>
        <end position="58"/>
    </location>
</feature>
<dbReference type="SMART" id="SM01134">
    <property type="entry name" value="DeoRC"/>
    <property type="match status" value="1"/>
</dbReference>
<dbReference type="PROSITE" id="PS51000">
    <property type="entry name" value="HTH_DEOR_2"/>
    <property type="match status" value="1"/>
</dbReference>
<dbReference type="InterPro" id="IPR014036">
    <property type="entry name" value="DeoR-like_C"/>
</dbReference>
<dbReference type="PANTHER" id="PTHR30363:SF4">
    <property type="entry name" value="GLYCEROL-3-PHOSPHATE REGULON REPRESSOR"/>
    <property type="match status" value="1"/>
</dbReference>
<comment type="caution">
    <text evidence="8">The sequence shown here is derived from an EMBL/GenBank/DDBJ whole genome shotgun (WGS) entry which is preliminary data.</text>
</comment>
<dbReference type="SUPFAM" id="SSF46785">
    <property type="entry name" value="Winged helix' DNA-binding domain"/>
    <property type="match status" value="1"/>
</dbReference>
<keyword evidence="2" id="KW-0678">Repressor</keyword>
<sequence length="253" mass="26664">MYAEQRQKLIHDAVTESGRAAVSDLAERFEVTTETIRRDLDQLAGAGLLVRVHGGAVARRTAVMEPDVATRSSTNTAAKRRIAEAARSLLPSDPSASVLLDSGTTTAALVPHLHGRTGPLLTNSVDIASSVLQLPGADLHLLPGRVRGATHAAVGADTVGALRSLQPDVAFLGCNGVSGDGFTTPDPDESAVKAAMIRSAGMRIVLADSSKILARQLSVFARPWEIDVLVTERDLPAPLHDQLTAHDIEVLRA</sequence>
<comment type="function">
    <text evidence="6">Repressor of the lactose catabolism operon. Galactose-6-phosphate is the inducer.</text>
</comment>
<evidence type="ECO:0000313" key="9">
    <source>
        <dbReference type="Proteomes" id="UP001203761"/>
    </source>
</evidence>
<dbReference type="Pfam" id="PF08220">
    <property type="entry name" value="HTH_DeoR"/>
    <property type="match status" value="1"/>
</dbReference>
<evidence type="ECO:0000256" key="4">
    <source>
        <dbReference type="ARBA" id="ARBA00023125"/>
    </source>
</evidence>
<dbReference type="Gene3D" id="1.10.10.10">
    <property type="entry name" value="Winged helix-like DNA-binding domain superfamily/Winged helix DNA-binding domain"/>
    <property type="match status" value="1"/>
</dbReference>
<evidence type="ECO:0000259" key="7">
    <source>
        <dbReference type="PROSITE" id="PS51000"/>
    </source>
</evidence>
<dbReference type="Pfam" id="PF00455">
    <property type="entry name" value="DeoRC"/>
    <property type="match status" value="1"/>
</dbReference>
<dbReference type="PRINTS" id="PR00037">
    <property type="entry name" value="HTHLACR"/>
</dbReference>
<accession>A0ABT0QYE3</accession>
<dbReference type="InterPro" id="IPR036390">
    <property type="entry name" value="WH_DNA-bd_sf"/>
</dbReference>
<dbReference type="InterPro" id="IPR037171">
    <property type="entry name" value="NagB/RpiA_transferase-like"/>
</dbReference>
<keyword evidence="9" id="KW-1185">Reference proteome</keyword>
<dbReference type="RefSeq" id="WP_249736803.1">
    <property type="nucleotide sequence ID" value="NZ_JAKNCJ010000002.1"/>
</dbReference>
<proteinExistence type="predicted"/>
<dbReference type="SMART" id="SM00420">
    <property type="entry name" value="HTH_DEOR"/>
    <property type="match status" value="1"/>
</dbReference>
<keyword evidence="5" id="KW-0804">Transcription</keyword>
<evidence type="ECO:0000256" key="2">
    <source>
        <dbReference type="ARBA" id="ARBA00022491"/>
    </source>
</evidence>
<dbReference type="InterPro" id="IPR036388">
    <property type="entry name" value="WH-like_DNA-bd_sf"/>
</dbReference>
<gene>
    <name evidence="8" type="ORF">Bequi_04650</name>
</gene>
<dbReference type="Gene3D" id="3.40.50.1360">
    <property type="match status" value="1"/>
</dbReference>
<dbReference type="InterPro" id="IPR018356">
    <property type="entry name" value="Tscrpt_reg_HTH_DeoR_CS"/>
</dbReference>
<reference evidence="8" key="1">
    <citation type="submission" date="2022-02" db="EMBL/GenBank/DDBJ databases">
        <authorList>
            <person name="Lee M."/>
            <person name="Kim S.-J."/>
            <person name="Jung M.-Y."/>
        </authorList>
    </citation>
    <scope>NUCLEOTIDE SEQUENCE</scope>
    <source>
        <strain evidence="8">JHP9</strain>
    </source>
</reference>
<dbReference type="PANTHER" id="PTHR30363">
    <property type="entry name" value="HTH-TYPE TRANSCRIPTIONAL REGULATOR SRLR-RELATED"/>
    <property type="match status" value="1"/>
</dbReference>